<dbReference type="SUPFAM" id="SSF51182">
    <property type="entry name" value="RmlC-like cupins"/>
    <property type="match status" value="1"/>
</dbReference>
<dbReference type="STRING" id="492660.SAMN05192566_1833"/>
<dbReference type="PANTHER" id="PTHR36169">
    <property type="entry name" value="ETHANOLAMINE UTILIZATION PROTEIN EUTQ"/>
    <property type="match status" value="1"/>
</dbReference>
<proteinExistence type="predicted"/>
<accession>A0A1G9D7X4</accession>
<dbReference type="Gene3D" id="2.60.120.10">
    <property type="entry name" value="Jelly Rolls"/>
    <property type="match status" value="1"/>
</dbReference>
<gene>
    <name evidence="2" type="ORF">SAMN05192566_1833</name>
</gene>
<dbReference type="CDD" id="cd02228">
    <property type="entry name" value="cupin_EutQ"/>
    <property type="match status" value="1"/>
</dbReference>
<dbReference type="Pfam" id="PF06249">
    <property type="entry name" value="EutQ"/>
    <property type="match status" value="1"/>
</dbReference>
<keyword evidence="3" id="KW-1185">Reference proteome</keyword>
<dbReference type="InterPro" id="IPR011051">
    <property type="entry name" value="RmlC_Cupin_sf"/>
</dbReference>
<reference evidence="3" key="1">
    <citation type="submission" date="2016-10" db="EMBL/GenBank/DDBJ databases">
        <authorList>
            <person name="Varghese N."/>
            <person name="Submissions S."/>
        </authorList>
    </citation>
    <scope>NUCLEOTIDE SEQUENCE [LARGE SCALE GENOMIC DNA]</scope>
    <source>
        <strain evidence="3">CBMB127</strain>
    </source>
</reference>
<keyword evidence="1" id="KW-0732">Signal</keyword>
<protein>
    <submittedName>
        <fullName evidence="2">Ethanolamine utilisation protein EutQ</fullName>
    </submittedName>
</protein>
<dbReference type="InterPro" id="IPR014710">
    <property type="entry name" value="RmlC-like_jellyroll"/>
</dbReference>
<dbReference type="Proteomes" id="UP000198629">
    <property type="component" value="Unassembled WGS sequence"/>
</dbReference>
<sequence>MKNTLLINALIVAFGMGGAVSGYAHGGDVKQEEKQLKFIKNGGKTPVKTQLEQGINAYFDDVVGSGDAQAPISCGLFRIEKGNPLVYLYDYDDIKYVISGSITFSDGQQTVEGKKGDVLFFPKGAKITFSTKSSGLAWACGQRKLF</sequence>
<evidence type="ECO:0000313" key="2">
    <source>
        <dbReference type="EMBL" id="SDK60007.1"/>
    </source>
</evidence>
<feature type="signal peptide" evidence="1">
    <location>
        <begin position="1"/>
        <end position="24"/>
    </location>
</feature>
<evidence type="ECO:0000313" key="3">
    <source>
        <dbReference type="Proteomes" id="UP000198629"/>
    </source>
</evidence>
<name>A0A1G9D7X4_9PROT</name>
<feature type="chain" id="PRO_5011661224" evidence="1">
    <location>
        <begin position="25"/>
        <end position="146"/>
    </location>
</feature>
<dbReference type="PANTHER" id="PTHR36169:SF1">
    <property type="entry name" value="ACETATE KINASE EUTQ"/>
    <property type="match status" value="1"/>
</dbReference>
<evidence type="ECO:0000256" key="1">
    <source>
        <dbReference type="SAM" id="SignalP"/>
    </source>
</evidence>
<dbReference type="EMBL" id="FNFX01000003">
    <property type="protein sequence ID" value="SDK60007.1"/>
    <property type="molecule type" value="Genomic_DNA"/>
</dbReference>
<organism evidence="2 3">
    <name type="scientific">Methylophilus rhizosphaerae</name>
    <dbReference type="NCBI Taxonomy" id="492660"/>
    <lineage>
        <taxon>Bacteria</taxon>
        <taxon>Pseudomonadati</taxon>
        <taxon>Pseudomonadota</taxon>
        <taxon>Betaproteobacteria</taxon>
        <taxon>Nitrosomonadales</taxon>
        <taxon>Methylophilaceae</taxon>
        <taxon>Methylophilus</taxon>
    </lineage>
</organism>
<dbReference type="InterPro" id="IPR010424">
    <property type="entry name" value="EutQ"/>
</dbReference>
<dbReference type="AlphaFoldDB" id="A0A1G9D7X4"/>